<evidence type="ECO:0000313" key="3">
    <source>
        <dbReference type="EMBL" id="KPU75906.1"/>
    </source>
</evidence>
<feature type="region of interest" description="Disordered" evidence="1">
    <location>
        <begin position="137"/>
        <end position="158"/>
    </location>
</feature>
<keyword evidence="4" id="KW-1185">Reference proteome</keyword>
<dbReference type="KEGG" id="dan:26514055"/>
<feature type="region of interest" description="Disordered" evidence="1">
    <location>
        <begin position="60"/>
        <end position="92"/>
    </location>
</feature>
<organism evidence="3 4">
    <name type="scientific">Drosophila ananassae</name>
    <name type="common">Fruit fly</name>
    <dbReference type="NCBI Taxonomy" id="7217"/>
    <lineage>
        <taxon>Eukaryota</taxon>
        <taxon>Metazoa</taxon>
        <taxon>Ecdysozoa</taxon>
        <taxon>Arthropoda</taxon>
        <taxon>Hexapoda</taxon>
        <taxon>Insecta</taxon>
        <taxon>Pterygota</taxon>
        <taxon>Neoptera</taxon>
        <taxon>Endopterygota</taxon>
        <taxon>Diptera</taxon>
        <taxon>Brachycera</taxon>
        <taxon>Muscomorpha</taxon>
        <taxon>Ephydroidea</taxon>
        <taxon>Drosophilidae</taxon>
        <taxon>Drosophila</taxon>
        <taxon>Sophophora</taxon>
    </lineage>
</organism>
<dbReference type="EMBL" id="CH902619">
    <property type="protein sequence ID" value="KPU75906.1"/>
    <property type="molecule type" value="Genomic_DNA"/>
</dbReference>
<dbReference type="InParanoid" id="A0A0P9ACV8"/>
<feature type="compositionally biased region" description="Basic and acidic residues" evidence="1">
    <location>
        <begin position="60"/>
        <end position="71"/>
    </location>
</feature>
<dbReference type="GeneID" id="26514055"/>
<evidence type="ECO:0008006" key="5">
    <source>
        <dbReference type="Google" id="ProtNLM"/>
    </source>
</evidence>
<proteinExistence type="predicted"/>
<dbReference type="Proteomes" id="UP000007801">
    <property type="component" value="Unassembled WGS sequence"/>
</dbReference>
<evidence type="ECO:0000256" key="2">
    <source>
        <dbReference type="SAM" id="SignalP"/>
    </source>
</evidence>
<dbReference type="AlphaFoldDB" id="A0A0P9ACV8"/>
<gene>
    <name evidence="3" type="primary">Dana\GF26646</name>
    <name evidence="3" type="ORF">GF26646</name>
</gene>
<feature type="chain" id="PRO_5006155145" description="DUF4794 domain-containing protein" evidence="2">
    <location>
        <begin position="23"/>
        <end position="221"/>
    </location>
</feature>
<evidence type="ECO:0000256" key="1">
    <source>
        <dbReference type="SAM" id="MobiDB-lite"/>
    </source>
</evidence>
<name>A0A0P9ACV8_DROAN</name>
<feature type="signal peptide" evidence="2">
    <location>
        <begin position="1"/>
        <end position="22"/>
    </location>
</feature>
<dbReference type="STRING" id="7217.A0A0P9ACV8"/>
<accession>A0A0P9ACV8</accession>
<sequence>MKPIGLVLCLIAVTNIQSGALSQDSGPENIRTALPLLYLLAYPGAVPQIGAPLPGIPIRRPQDEIPVRKPQGDTSASNGNMKLPLSDEAASSQQTNNIVREQFLQGILQGLQQPGPGSISPTISPAVLADFLAQATTSSTRKPSVEKDANGSDNDEDYDYIDFKNGSRIKYDIDEPVNKVLQPTSKPTSSARPASPSTVVYYRRPTNYVYYRPVYAPYRLG</sequence>
<keyword evidence="2" id="KW-0732">Signal</keyword>
<dbReference type="OrthoDB" id="7870717at2759"/>
<evidence type="ECO:0000313" key="4">
    <source>
        <dbReference type="Proteomes" id="UP000007801"/>
    </source>
</evidence>
<reference evidence="3 4" key="1">
    <citation type="journal article" date="2007" name="Nature">
        <title>Evolution of genes and genomes on the Drosophila phylogeny.</title>
        <authorList>
            <consortium name="Drosophila 12 Genomes Consortium"/>
            <person name="Clark A.G."/>
            <person name="Eisen M.B."/>
            <person name="Smith D.R."/>
            <person name="Bergman C.M."/>
            <person name="Oliver B."/>
            <person name="Markow T.A."/>
            <person name="Kaufman T.C."/>
            <person name="Kellis M."/>
            <person name="Gelbart W."/>
            <person name="Iyer V.N."/>
            <person name="Pollard D.A."/>
            <person name="Sackton T.B."/>
            <person name="Larracuente A.M."/>
            <person name="Singh N.D."/>
            <person name="Abad J.P."/>
            <person name="Abt D.N."/>
            <person name="Adryan B."/>
            <person name="Aguade M."/>
            <person name="Akashi H."/>
            <person name="Anderson W.W."/>
            <person name="Aquadro C.F."/>
            <person name="Ardell D.H."/>
            <person name="Arguello R."/>
            <person name="Artieri C.G."/>
            <person name="Barbash D.A."/>
            <person name="Barker D."/>
            <person name="Barsanti P."/>
            <person name="Batterham P."/>
            <person name="Batzoglou S."/>
            <person name="Begun D."/>
            <person name="Bhutkar A."/>
            <person name="Blanco E."/>
            <person name="Bosak S.A."/>
            <person name="Bradley R.K."/>
            <person name="Brand A.D."/>
            <person name="Brent M.R."/>
            <person name="Brooks A.N."/>
            <person name="Brown R.H."/>
            <person name="Butlin R.K."/>
            <person name="Caggese C."/>
            <person name="Calvi B.R."/>
            <person name="Bernardo de Carvalho A."/>
            <person name="Caspi A."/>
            <person name="Castrezana S."/>
            <person name="Celniker S.E."/>
            <person name="Chang J.L."/>
            <person name="Chapple C."/>
            <person name="Chatterji S."/>
            <person name="Chinwalla A."/>
            <person name="Civetta A."/>
            <person name="Clifton S.W."/>
            <person name="Comeron J.M."/>
            <person name="Costello J.C."/>
            <person name="Coyne J.A."/>
            <person name="Daub J."/>
            <person name="David R.G."/>
            <person name="Delcher A.L."/>
            <person name="Delehaunty K."/>
            <person name="Do C.B."/>
            <person name="Ebling H."/>
            <person name="Edwards K."/>
            <person name="Eickbush T."/>
            <person name="Evans J.D."/>
            <person name="Filipski A."/>
            <person name="Findeiss S."/>
            <person name="Freyhult E."/>
            <person name="Fulton L."/>
            <person name="Fulton R."/>
            <person name="Garcia A.C."/>
            <person name="Gardiner A."/>
            <person name="Garfield D.A."/>
            <person name="Garvin B.E."/>
            <person name="Gibson G."/>
            <person name="Gilbert D."/>
            <person name="Gnerre S."/>
            <person name="Godfrey J."/>
            <person name="Good R."/>
            <person name="Gotea V."/>
            <person name="Gravely B."/>
            <person name="Greenberg A.J."/>
            <person name="Griffiths-Jones S."/>
            <person name="Gross S."/>
            <person name="Guigo R."/>
            <person name="Gustafson E.A."/>
            <person name="Haerty W."/>
            <person name="Hahn M.W."/>
            <person name="Halligan D.L."/>
            <person name="Halpern A.L."/>
            <person name="Halter G.M."/>
            <person name="Han M.V."/>
            <person name="Heger A."/>
            <person name="Hillier L."/>
            <person name="Hinrichs A.S."/>
            <person name="Holmes I."/>
            <person name="Hoskins R.A."/>
            <person name="Hubisz M.J."/>
            <person name="Hultmark D."/>
            <person name="Huntley M.A."/>
            <person name="Jaffe D.B."/>
            <person name="Jagadeeshan S."/>
            <person name="Jeck W.R."/>
            <person name="Johnson J."/>
            <person name="Jones C.D."/>
            <person name="Jordan W.C."/>
            <person name="Karpen G.H."/>
            <person name="Kataoka E."/>
            <person name="Keightley P.D."/>
            <person name="Kheradpour P."/>
            <person name="Kirkness E.F."/>
            <person name="Koerich L.B."/>
            <person name="Kristiansen K."/>
            <person name="Kudrna D."/>
            <person name="Kulathinal R.J."/>
            <person name="Kumar S."/>
            <person name="Kwok R."/>
            <person name="Lander E."/>
            <person name="Langley C.H."/>
            <person name="Lapoint R."/>
            <person name="Lazzaro B.P."/>
            <person name="Lee S.J."/>
            <person name="Levesque L."/>
            <person name="Li R."/>
            <person name="Lin C.F."/>
            <person name="Lin M.F."/>
            <person name="Lindblad-Toh K."/>
            <person name="Llopart A."/>
            <person name="Long M."/>
            <person name="Low L."/>
            <person name="Lozovsky E."/>
            <person name="Lu J."/>
            <person name="Luo M."/>
            <person name="Machado C.A."/>
            <person name="Makalowski W."/>
            <person name="Marzo M."/>
            <person name="Matsuda M."/>
            <person name="Matzkin L."/>
            <person name="McAllister B."/>
            <person name="McBride C.S."/>
            <person name="McKernan B."/>
            <person name="McKernan K."/>
            <person name="Mendez-Lago M."/>
            <person name="Minx P."/>
            <person name="Mollenhauer M.U."/>
            <person name="Montooth K."/>
            <person name="Mount S.M."/>
            <person name="Mu X."/>
            <person name="Myers E."/>
            <person name="Negre B."/>
            <person name="Newfeld S."/>
            <person name="Nielsen R."/>
            <person name="Noor M.A."/>
            <person name="O'Grady P."/>
            <person name="Pachter L."/>
            <person name="Papaceit M."/>
            <person name="Parisi M.J."/>
            <person name="Parisi M."/>
            <person name="Parts L."/>
            <person name="Pedersen J.S."/>
            <person name="Pesole G."/>
            <person name="Phillippy A.M."/>
            <person name="Ponting C.P."/>
            <person name="Pop M."/>
            <person name="Porcelli D."/>
            <person name="Powell J.R."/>
            <person name="Prohaska S."/>
            <person name="Pruitt K."/>
            <person name="Puig M."/>
            <person name="Quesneville H."/>
            <person name="Ram K.R."/>
            <person name="Rand D."/>
            <person name="Rasmussen M.D."/>
            <person name="Reed L.K."/>
            <person name="Reenan R."/>
            <person name="Reily A."/>
            <person name="Remington K.A."/>
            <person name="Rieger T.T."/>
            <person name="Ritchie M.G."/>
            <person name="Robin C."/>
            <person name="Rogers Y.H."/>
            <person name="Rohde C."/>
            <person name="Rozas J."/>
            <person name="Rubenfield M.J."/>
            <person name="Ruiz A."/>
            <person name="Russo S."/>
            <person name="Salzberg S.L."/>
            <person name="Sanchez-Gracia A."/>
            <person name="Saranga D.J."/>
            <person name="Sato H."/>
            <person name="Schaeffer S.W."/>
            <person name="Schatz M.C."/>
            <person name="Schlenke T."/>
            <person name="Schwartz R."/>
            <person name="Segarra C."/>
            <person name="Singh R.S."/>
            <person name="Sirot L."/>
            <person name="Sirota M."/>
            <person name="Sisneros N.B."/>
            <person name="Smith C.D."/>
            <person name="Smith T.F."/>
            <person name="Spieth J."/>
            <person name="Stage D.E."/>
            <person name="Stark A."/>
            <person name="Stephan W."/>
            <person name="Strausberg R.L."/>
            <person name="Strempel S."/>
            <person name="Sturgill D."/>
            <person name="Sutton G."/>
            <person name="Sutton G.G."/>
            <person name="Tao W."/>
            <person name="Teichmann S."/>
            <person name="Tobari Y.N."/>
            <person name="Tomimura Y."/>
            <person name="Tsolas J.M."/>
            <person name="Valente V.L."/>
            <person name="Venter E."/>
            <person name="Venter J.C."/>
            <person name="Vicario S."/>
            <person name="Vieira F.G."/>
            <person name="Vilella A.J."/>
            <person name="Villasante A."/>
            <person name="Walenz B."/>
            <person name="Wang J."/>
            <person name="Wasserman M."/>
            <person name="Watts T."/>
            <person name="Wilson D."/>
            <person name="Wilson R.K."/>
            <person name="Wing R.A."/>
            <person name="Wolfner M.F."/>
            <person name="Wong A."/>
            <person name="Wong G.K."/>
            <person name="Wu C.I."/>
            <person name="Wu G."/>
            <person name="Yamamoto D."/>
            <person name="Yang H.P."/>
            <person name="Yang S.P."/>
            <person name="Yorke J.A."/>
            <person name="Yoshida K."/>
            <person name="Zdobnov E."/>
            <person name="Zhang P."/>
            <person name="Zhang Y."/>
            <person name="Zimin A.V."/>
            <person name="Baldwin J."/>
            <person name="Abdouelleil A."/>
            <person name="Abdulkadir J."/>
            <person name="Abebe A."/>
            <person name="Abera B."/>
            <person name="Abreu J."/>
            <person name="Acer S.C."/>
            <person name="Aftuck L."/>
            <person name="Alexander A."/>
            <person name="An P."/>
            <person name="Anderson E."/>
            <person name="Anderson S."/>
            <person name="Arachi H."/>
            <person name="Azer M."/>
            <person name="Bachantsang P."/>
            <person name="Barry A."/>
            <person name="Bayul T."/>
            <person name="Berlin A."/>
            <person name="Bessette D."/>
            <person name="Bloom T."/>
            <person name="Blye J."/>
            <person name="Boguslavskiy L."/>
            <person name="Bonnet C."/>
            <person name="Boukhgalter B."/>
            <person name="Bourzgui I."/>
            <person name="Brown A."/>
            <person name="Cahill P."/>
            <person name="Channer S."/>
            <person name="Cheshatsang Y."/>
            <person name="Chuda L."/>
            <person name="Citroen M."/>
            <person name="Collymore A."/>
            <person name="Cooke P."/>
            <person name="Costello M."/>
            <person name="D'Aco K."/>
            <person name="Daza R."/>
            <person name="De Haan G."/>
            <person name="DeGray S."/>
            <person name="DeMaso C."/>
            <person name="Dhargay N."/>
            <person name="Dooley K."/>
            <person name="Dooley E."/>
            <person name="Doricent M."/>
            <person name="Dorje P."/>
            <person name="Dorjee K."/>
            <person name="Dupes A."/>
            <person name="Elong R."/>
            <person name="Falk J."/>
            <person name="Farina A."/>
            <person name="Faro S."/>
            <person name="Ferguson D."/>
            <person name="Fisher S."/>
            <person name="Foley C.D."/>
            <person name="Franke A."/>
            <person name="Friedrich D."/>
            <person name="Gadbois L."/>
            <person name="Gearin G."/>
            <person name="Gearin C.R."/>
            <person name="Giannoukos G."/>
            <person name="Goode T."/>
            <person name="Graham J."/>
            <person name="Grandbois E."/>
            <person name="Grewal S."/>
            <person name="Gyaltsen K."/>
            <person name="Hafez N."/>
            <person name="Hagos B."/>
            <person name="Hall J."/>
            <person name="Henson C."/>
            <person name="Hollinger A."/>
            <person name="Honan T."/>
            <person name="Huard M.D."/>
            <person name="Hughes L."/>
            <person name="Hurhula B."/>
            <person name="Husby M.E."/>
            <person name="Kamat A."/>
            <person name="Kanga B."/>
            <person name="Kashin S."/>
            <person name="Khazanovich D."/>
            <person name="Kisner P."/>
            <person name="Lance K."/>
            <person name="Lara M."/>
            <person name="Lee W."/>
            <person name="Lennon N."/>
            <person name="Letendre F."/>
            <person name="LeVine R."/>
            <person name="Lipovsky A."/>
            <person name="Liu X."/>
            <person name="Liu J."/>
            <person name="Liu S."/>
            <person name="Lokyitsang T."/>
            <person name="Lokyitsang Y."/>
            <person name="Lubonja R."/>
            <person name="Lui A."/>
            <person name="MacDonald P."/>
            <person name="Magnisalis V."/>
            <person name="Maru K."/>
            <person name="Matthews C."/>
            <person name="McCusker W."/>
            <person name="McDonough S."/>
            <person name="Mehta T."/>
            <person name="Meldrim J."/>
            <person name="Meneus L."/>
            <person name="Mihai O."/>
            <person name="Mihalev A."/>
            <person name="Mihova T."/>
            <person name="Mittelman R."/>
            <person name="Mlenga V."/>
            <person name="Montmayeur A."/>
            <person name="Mulrain L."/>
            <person name="Navidi A."/>
            <person name="Naylor J."/>
            <person name="Negash T."/>
            <person name="Nguyen T."/>
            <person name="Nguyen N."/>
            <person name="Nicol R."/>
            <person name="Norbu C."/>
            <person name="Norbu N."/>
            <person name="Novod N."/>
            <person name="O'Neill B."/>
            <person name="Osman S."/>
            <person name="Markiewicz E."/>
            <person name="Oyono O.L."/>
            <person name="Patti C."/>
            <person name="Phunkhang P."/>
            <person name="Pierre F."/>
            <person name="Priest M."/>
            <person name="Raghuraman S."/>
            <person name="Rege F."/>
            <person name="Reyes R."/>
            <person name="Rise C."/>
            <person name="Rogov P."/>
            <person name="Ross K."/>
            <person name="Ryan E."/>
            <person name="Settipalli S."/>
            <person name="Shea T."/>
            <person name="Sherpa N."/>
            <person name="Shi L."/>
            <person name="Shih D."/>
            <person name="Sparrow T."/>
            <person name="Spaulding J."/>
            <person name="Stalker J."/>
            <person name="Stange-Thomann N."/>
            <person name="Stavropoulos S."/>
            <person name="Stone C."/>
            <person name="Strader C."/>
            <person name="Tesfaye S."/>
            <person name="Thomson T."/>
            <person name="Thoulutsang Y."/>
            <person name="Thoulutsang D."/>
            <person name="Topham K."/>
            <person name="Topping I."/>
            <person name="Tsamla T."/>
            <person name="Vassiliev H."/>
            <person name="Vo A."/>
            <person name="Wangchuk T."/>
            <person name="Wangdi T."/>
            <person name="Weiand M."/>
            <person name="Wilkinson J."/>
            <person name="Wilson A."/>
            <person name="Yadav S."/>
            <person name="Young G."/>
            <person name="Yu Q."/>
            <person name="Zembek L."/>
            <person name="Zhong D."/>
            <person name="Zimmer A."/>
            <person name="Zwirko Z."/>
            <person name="Jaffe D.B."/>
            <person name="Alvarez P."/>
            <person name="Brockman W."/>
            <person name="Butler J."/>
            <person name="Chin C."/>
            <person name="Gnerre S."/>
            <person name="Grabherr M."/>
            <person name="Kleber M."/>
            <person name="Mauceli E."/>
            <person name="MacCallum I."/>
        </authorList>
    </citation>
    <scope>NUCLEOTIDE SEQUENCE [LARGE SCALE GENOMIC DNA]</scope>
    <source>
        <strain evidence="4">Tucson 14024-0371.13</strain>
    </source>
</reference>
<protein>
    <recommendedName>
        <fullName evidence="5">DUF4794 domain-containing protein</fullName>
    </recommendedName>
</protein>